<dbReference type="Pfam" id="PF01867">
    <property type="entry name" value="Cas_Cas1"/>
    <property type="match status" value="1"/>
</dbReference>
<dbReference type="InterPro" id="IPR042206">
    <property type="entry name" value="CRISPR-assoc_Cas1_C"/>
</dbReference>
<dbReference type="InterPro" id="IPR019858">
    <property type="entry name" value="CRISPR-assoc_Cas1_HMARI/TNEAP"/>
</dbReference>
<dbReference type="GO" id="GO:0004519">
    <property type="term" value="F:endonuclease activity"/>
    <property type="evidence" value="ECO:0007669"/>
    <property type="project" value="UniProtKB-KW"/>
</dbReference>
<reference evidence="10 11" key="1">
    <citation type="submission" date="2022-05" db="EMBL/GenBank/DDBJ databases">
        <title>Sporolactobacillus sp nov CPB3-1, isolated from tree bark (Mangifera indica L.).</title>
        <authorList>
            <person name="Phuengjayaem S."/>
            <person name="Tanasupawat S."/>
        </authorList>
    </citation>
    <scope>NUCLEOTIDE SEQUENCE [LARGE SCALE GENOMIC DNA]</scope>
    <source>
        <strain evidence="10 11">CPB3-1</strain>
    </source>
</reference>
<keyword evidence="8 9" id="KW-0464">Manganese</keyword>
<dbReference type="NCBIfam" id="TIGR03641">
    <property type="entry name" value="cas1_HMARI"/>
    <property type="match status" value="1"/>
</dbReference>
<feature type="binding site" evidence="9">
    <location>
        <position position="155"/>
    </location>
    <ligand>
        <name>Mn(2+)</name>
        <dbReference type="ChEBI" id="CHEBI:29035"/>
    </ligand>
</feature>
<comment type="caution">
    <text evidence="10">The sequence shown here is derived from an EMBL/GenBank/DDBJ whole genome shotgun (WGS) entry which is preliminary data.</text>
</comment>
<sequence length="328" mass="38894">MEKNYYVFSKGRLKREDNTLYFLNEETGKKKYLPIEQVDNIYIFGEVDLNTSFLQLLQEYDVRVHFFNYYGFYTGTFYPRSKKVSGFTVVNQSAHYLNKEKRQFVAQSFIHSAAFHMIRNLRHYKPATDQYIDGLVNLSQQIDDTKSISPLMGIEGNIHQIYYQSFNEFLPKEFAFDTRIKRPPQDPLNALISFGNSMCYTTVLSEIYKTHLDPTVSFLHEPSTKRFSLSLDIAEIFKPLLVDPLIFKLLNKKMLKSSDFRNLDNLILLSDSGRKKVIQAWEERLLTTIKHRKLKRQVSYRYLMRLECYKLIKHFLGDTVYKPLKAWW</sequence>
<keyword evidence="1 9" id="KW-0540">Nuclease</keyword>
<keyword evidence="11" id="KW-1185">Reference proteome</keyword>
<dbReference type="HAMAP" id="MF_01470">
    <property type="entry name" value="Cas1"/>
    <property type="match status" value="1"/>
</dbReference>
<evidence type="ECO:0000256" key="4">
    <source>
        <dbReference type="ARBA" id="ARBA00022801"/>
    </source>
</evidence>
<evidence type="ECO:0000256" key="8">
    <source>
        <dbReference type="ARBA" id="ARBA00023211"/>
    </source>
</evidence>
<dbReference type="PANTHER" id="PTHR43219:SF2">
    <property type="entry name" value="CRISPR-ASSOCIATED ENDONUCLEASE CAS1"/>
    <property type="match status" value="1"/>
</dbReference>
<dbReference type="InterPro" id="IPR002729">
    <property type="entry name" value="CRISPR-assoc_Cas1"/>
</dbReference>
<dbReference type="Proteomes" id="UP001203004">
    <property type="component" value="Unassembled WGS sequence"/>
</dbReference>
<keyword evidence="4 9" id="KW-0378">Hydrolase</keyword>
<keyword evidence="5 9" id="KW-0460">Magnesium</keyword>
<keyword evidence="7 9" id="KW-0238">DNA-binding</keyword>
<keyword evidence="6 9" id="KW-0051">Antiviral defense</keyword>
<dbReference type="EMBL" id="JAMAST010000035">
    <property type="protein sequence ID" value="MCL1633001.1"/>
    <property type="molecule type" value="Genomic_DNA"/>
</dbReference>
<evidence type="ECO:0000256" key="3">
    <source>
        <dbReference type="ARBA" id="ARBA00022759"/>
    </source>
</evidence>
<name>A0ABT0MDQ0_9BACL</name>
<dbReference type="EC" id="3.1.-.-" evidence="9"/>
<evidence type="ECO:0000256" key="2">
    <source>
        <dbReference type="ARBA" id="ARBA00022723"/>
    </source>
</evidence>
<comment type="cofactor">
    <cofactor evidence="9">
        <name>Mg(2+)</name>
        <dbReference type="ChEBI" id="CHEBI:18420"/>
    </cofactor>
    <cofactor evidence="9">
        <name>Mn(2+)</name>
        <dbReference type="ChEBI" id="CHEBI:29035"/>
    </cofactor>
</comment>
<organism evidence="10 11">
    <name type="scientific">Sporolactobacillus mangiferae</name>
    <dbReference type="NCBI Taxonomy" id="2940498"/>
    <lineage>
        <taxon>Bacteria</taxon>
        <taxon>Bacillati</taxon>
        <taxon>Bacillota</taxon>
        <taxon>Bacilli</taxon>
        <taxon>Bacillales</taxon>
        <taxon>Sporolactobacillaceae</taxon>
        <taxon>Sporolactobacillus</taxon>
    </lineage>
</organism>
<dbReference type="PANTHER" id="PTHR43219">
    <property type="entry name" value="CRISPR-ASSOCIATED ENDONUCLEASE CAS1"/>
    <property type="match status" value="1"/>
</dbReference>
<protein>
    <recommendedName>
        <fullName evidence="9">CRISPR-associated endonuclease Cas1</fullName>
        <ecNumber evidence="9">3.1.-.-</ecNumber>
    </recommendedName>
</protein>
<dbReference type="RefSeq" id="WP_249104218.1">
    <property type="nucleotide sequence ID" value="NZ_JAMAST010000035.1"/>
</dbReference>
<evidence type="ECO:0000256" key="9">
    <source>
        <dbReference type="HAMAP-Rule" id="MF_01470"/>
    </source>
</evidence>
<comment type="function">
    <text evidence="9">CRISPR (clustered regularly interspaced short palindromic repeat), is an adaptive immune system that provides protection against mobile genetic elements (viruses, transposable elements and conjugative plasmids). CRISPR clusters contain spacers, sequences complementary to antecedent mobile elements, and target invading nucleic acids. CRISPR clusters are transcribed and processed into CRISPR RNA (crRNA). Acts as a dsDNA endonuclease. Involved in the integration of spacer DNA into the CRISPR cassette.</text>
</comment>
<feature type="binding site" evidence="9">
    <location>
        <position position="235"/>
    </location>
    <ligand>
        <name>Mn(2+)</name>
        <dbReference type="ChEBI" id="CHEBI:29035"/>
    </ligand>
</feature>
<dbReference type="Gene3D" id="1.20.120.920">
    <property type="entry name" value="CRISPR-associated endonuclease Cas1, C-terminal domain"/>
    <property type="match status" value="1"/>
</dbReference>
<evidence type="ECO:0000313" key="10">
    <source>
        <dbReference type="EMBL" id="MCL1633001.1"/>
    </source>
</evidence>
<dbReference type="Gene3D" id="3.100.10.20">
    <property type="entry name" value="CRISPR-associated endonuclease Cas1, N-terminal domain"/>
    <property type="match status" value="1"/>
</dbReference>
<keyword evidence="2 9" id="KW-0479">Metal-binding</keyword>
<feature type="binding site" evidence="9">
    <location>
        <position position="220"/>
    </location>
    <ligand>
        <name>Mn(2+)</name>
        <dbReference type="ChEBI" id="CHEBI:29035"/>
    </ligand>
</feature>
<evidence type="ECO:0000256" key="1">
    <source>
        <dbReference type="ARBA" id="ARBA00022722"/>
    </source>
</evidence>
<dbReference type="CDD" id="cd09722">
    <property type="entry name" value="Cas1_I-B"/>
    <property type="match status" value="1"/>
</dbReference>
<comment type="similarity">
    <text evidence="9">Belongs to the CRISPR-associated endonuclease Cas1 family.</text>
</comment>
<evidence type="ECO:0000256" key="5">
    <source>
        <dbReference type="ARBA" id="ARBA00022842"/>
    </source>
</evidence>
<comment type="subunit">
    <text evidence="9">Homodimer, forms a heterotetramer with a Cas2 homodimer.</text>
</comment>
<proteinExistence type="inferred from homology"/>
<evidence type="ECO:0000256" key="6">
    <source>
        <dbReference type="ARBA" id="ARBA00023118"/>
    </source>
</evidence>
<keyword evidence="3 9" id="KW-0255">Endonuclease</keyword>
<dbReference type="InterPro" id="IPR042211">
    <property type="entry name" value="CRISPR-assoc_Cas1_N"/>
</dbReference>
<evidence type="ECO:0000313" key="11">
    <source>
        <dbReference type="Proteomes" id="UP001203004"/>
    </source>
</evidence>
<gene>
    <name evidence="10" type="primary">cas1b</name>
    <name evidence="9" type="synonym">cas1</name>
    <name evidence="10" type="ORF">M3N64_13845</name>
</gene>
<dbReference type="NCBIfam" id="TIGR00287">
    <property type="entry name" value="cas1"/>
    <property type="match status" value="1"/>
</dbReference>
<accession>A0ABT0MDQ0</accession>
<evidence type="ECO:0000256" key="7">
    <source>
        <dbReference type="ARBA" id="ARBA00023125"/>
    </source>
</evidence>